<organism evidence="1 2">
    <name type="scientific">Gigaspora rosea</name>
    <dbReference type="NCBI Taxonomy" id="44941"/>
    <lineage>
        <taxon>Eukaryota</taxon>
        <taxon>Fungi</taxon>
        <taxon>Fungi incertae sedis</taxon>
        <taxon>Mucoromycota</taxon>
        <taxon>Glomeromycotina</taxon>
        <taxon>Glomeromycetes</taxon>
        <taxon>Diversisporales</taxon>
        <taxon>Gigasporaceae</taxon>
        <taxon>Gigaspora</taxon>
    </lineage>
</organism>
<comment type="caution">
    <text evidence="1">The sequence shown here is derived from an EMBL/GenBank/DDBJ whole genome shotgun (WGS) entry which is preliminary data.</text>
</comment>
<proteinExistence type="predicted"/>
<name>A0A397VPP3_9GLOM</name>
<reference evidence="1 2" key="1">
    <citation type="submission" date="2018-06" db="EMBL/GenBank/DDBJ databases">
        <title>Comparative genomics reveals the genomic features of Rhizophagus irregularis, R. cerebriforme, R. diaphanum and Gigaspora rosea, and their symbiotic lifestyle signature.</title>
        <authorList>
            <person name="Morin E."/>
            <person name="San Clemente H."/>
            <person name="Chen E.C.H."/>
            <person name="De La Providencia I."/>
            <person name="Hainaut M."/>
            <person name="Kuo A."/>
            <person name="Kohler A."/>
            <person name="Murat C."/>
            <person name="Tang N."/>
            <person name="Roy S."/>
            <person name="Loubradou J."/>
            <person name="Henrissat B."/>
            <person name="Grigoriev I.V."/>
            <person name="Corradi N."/>
            <person name="Roux C."/>
            <person name="Martin F.M."/>
        </authorList>
    </citation>
    <scope>NUCLEOTIDE SEQUENCE [LARGE SCALE GENOMIC DNA]</scope>
    <source>
        <strain evidence="1 2">DAOM 194757</strain>
    </source>
</reference>
<evidence type="ECO:0000313" key="1">
    <source>
        <dbReference type="EMBL" id="RIB23878.1"/>
    </source>
</evidence>
<dbReference type="Proteomes" id="UP000266673">
    <property type="component" value="Unassembled WGS sequence"/>
</dbReference>
<protein>
    <submittedName>
        <fullName evidence="1">Uncharacterized protein</fullName>
    </submittedName>
</protein>
<sequence length="57" mass="6729">MIKALYYLTPIISYKYTIYTQASHYLYNSILALCTLINSKFSVIRHFNDNNSTLPEY</sequence>
<keyword evidence="2" id="KW-1185">Reference proteome</keyword>
<dbReference type="EMBL" id="QKWP01000240">
    <property type="protein sequence ID" value="RIB23878.1"/>
    <property type="molecule type" value="Genomic_DNA"/>
</dbReference>
<evidence type="ECO:0000313" key="2">
    <source>
        <dbReference type="Proteomes" id="UP000266673"/>
    </source>
</evidence>
<dbReference type="AlphaFoldDB" id="A0A397VPP3"/>
<accession>A0A397VPP3</accession>
<gene>
    <name evidence="1" type="ORF">C2G38_2071493</name>
</gene>